<dbReference type="InterPro" id="IPR011009">
    <property type="entry name" value="Kinase-like_dom_sf"/>
</dbReference>
<evidence type="ECO:0000256" key="16">
    <source>
        <dbReference type="ARBA" id="ARBA00053305"/>
    </source>
</evidence>
<dbReference type="InterPro" id="IPR023282">
    <property type="entry name" value="HMG_CoA_Rdtase_N"/>
</dbReference>
<keyword evidence="6 17" id="KW-0521">NADP</keyword>
<dbReference type="Pfam" id="PF12349">
    <property type="entry name" value="Sterol-sensing"/>
    <property type="match status" value="1"/>
</dbReference>
<dbReference type="Gene3D" id="3.90.770.10">
    <property type="entry name" value="3-hydroxy-3-methylglutaryl-coenzyme A Reductase, Chain A, domain 2"/>
    <property type="match status" value="1"/>
</dbReference>
<dbReference type="InterPro" id="IPR023076">
    <property type="entry name" value="HMG_CoA_Rdtase_CS"/>
</dbReference>
<evidence type="ECO:0000313" key="21">
    <source>
        <dbReference type="Proteomes" id="UP000649114"/>
    </source>
</evidence>
<dbReference type="PROSITE" id="PS00318">
    <property type="entry name" value="HMG_COA_REDUCTASE_2"/>
    <property type="match status" value="1"/>
</dbReference>
<evidence type="ECO:0000256" key="12">
    <source>
        <dbReference type="ARBA" id="ARBA00023136"/>
    </source>
</evidence>
<dbReference type="PANTHER" id="PTHR10572:SF24">
    <property type="entry name" value="3-HYDROXY-3-METHYLGLUTARYL-COENZYME A REDUCTASE"/>
    <property type="match status" value="1"/>
</dbReference>
<dbReference type="InterPro" id="IPR004554">
    <property type="entry name" value="HMG_CoA_Rdtase_eu_arc"/>
</dbReference>
<evidence type="ECO:0000256" key="1">
    <source>
        <dbReference type="ARBA" id="ARBA00004477"/>
    </source>
</evidence>
<dbReference type="GO" id="GO:0005789">
    <property type="term" value="C:endoplasmic reticulum membrane"/>
    <property type="evidence" value="ECO:0007669"/>
    <property type="project" value="UniProtKB-SubCell"/>
</dbReference>
<feature type="transmembrane region" description="Helical" evidence="17">
    <location>
        <begin position="182"/>
        <end position="203"/>
    </location>
</feature>
<dbReference type="FunFam" id="1.10.3270.10:FF:000001">
    <property type="entry name" value="3-hydroxy-3-methylglutaryl coenzyme A reductase"/>
    <property type="match status" value="1"/>
</dbReference>
<evidence type="ECO:0000259" key="19">
    <source>
        <dbReference type="PROSITE" id="PS50156"/>
    </source>
</evidence>
<comment type="subcellular location">
    <subcellularLocation>
        <location evidence="1 17">Endoplasmic reticulum membrane</location>
        <topology evidence="1 17">Multi-pass membrane protein</topology>
    </subcellularLocation>
</comment>
<protein>
    <recommendedName>
        <fullName evidence="17">3-hydroxy-3-methylglutaryl coenzyme A reductase</fullName>
        <shortName evidence="17">HMG-CoA reductase</shortName>
        <ecNumber evidence="17">1.1.1.34</ecNumber>
    </recommendedName>
</protein>
<dbReference type="GO" id="GO:0004420">
    <property type="term" value="F:hydroxymethylglutaryl-CoA reductase (NADPH) activity"/>
    <property type="evidence" value="ECO:0007669"/>
    <property type="project" value="UniProtKB-EC"/>
</dbReference>
<dbReference type="InterPro" id="IPR025583">
    <property type="entry name" value="HMG-CoA_N_dom"/>
</dbReference>
<evidence type="ECO:0000313" key="20">
    <source>
        <dbReference type="EMBL" id="KAF4201050.1"/>
    </source>
</evidence>
<evidence type="ECO:0000256" key="10">
    <source>
        <dbReference type="ARBA" id="ARBA00023011"/>
    </source>
</evidence>
<keyword evidence="10" id="KW-0756">Sterol biosynthesis</keyword>
<dbReference type="SUPFAM" id="SSF55035">
    <property type="entry name" value="NAD-binding domain of HMG-CoA reductase"/>
    <property type="match status" value="1"/>
</dbReference>
<dbReference type="PROSITE" id="PS50156">
    <property type="entry name" value="SSD"/>
    <property type="match status" value="1"/>
</dbReference>
<keyword evidence="11" id="KW-0443">Lipid metabolism</keyword>
<comment type="function">
    <text evidence="16">HMG-CoA reductase; part of the first module of ergosterol biosynthesis pathway that includes the early steps of the pathway, conserved across all eukaryotes, and which results in the formation of mevalonate from acetyl-coenzyme A (acetyl-CoA). Hmg1 and hmg2 catalyze the reduction of hydroxymethylglutaryl-CoA (HMG-CoA) to mevalonate. The first module starts with the action of the cytosolic acetyl-CoA acetyltransferase erg10B that catalyzes the formation of acetoacetyl-CoA. The hydroxymethylglutaryl-CoA synthases erg13A and erg13B then condense acetyl-CoA with acetoacetyl-CoA to form HMG-CoA. The rate-limiting step of the early module is the reduction to mevalonate by the 3-hydroxy-3-methylglutaryl-coenzyme A (HMG-CoA) reductases hmg1 and hmg2. Mevalonate is also a precursor for the extracellular siderophore triacetylfusarinine C (TAFC).</text>
</comment>
<dbReference type="PROSITE" id="PS50065">
    <property type="entry name" value="HMG_COA_REDUCTASE_4"/>
    <property type="match status" value="1"/>
</dbReference>
<gene>
    <name evidence="20" type="ORF">CNMCM8927_002078</name>
</gene>
<evidence type="ECO:0000256" key="4">
    <source>
        <dbReference type="ARBA" id="ARBA00022692"/>
    </source>
</evidence>
<name>A0AAN5YHY2_ASPLE</name>
<keyword evidence="8 17" id="KW-1133">Transmembrane helix</keyword>
<dbReference type="NCBIfam" id="TIGR00533">
    <property type="entry name" value="HMG_CoA_R_NADP"/>
    <property type="match status" value="1"/>
</dbReference>
<evidence type="ECO:0000256" key="11">
    <source>
        <dbReference type="ARBA" id="ARBA00023098"/>
    </source>
</evidence>
<reference evidence="20" key="2">
    <citation type="submission" date="2020-04" db="EMBL/GenBank/DDBJ databases">
        <authorList>
            <person name="Santos R.A.C."/>
            <person name="Steenwyk J.L."/>
            <person name="Rivero-Menendez O."/>
            <person name="Mead M.E."/>
            <person name="Silva L.P."/>
            <person name="Bastos R.W."/>
            <person name="Alastruey-Izquierdo A."/>
            <person name="Goldman G.H."/>
            <person name="Rokas A."/>
        </authorList>
    </citation>
    <scope>NUCLEOTIDE SEQUENCE</scope>
    <source>
        <strain evidence="20">CNM-CM8927</strain>
    </source>
</reference>
<comment type="similarity">
    <text evidence="2 17">Belongs to the HMG-CoA reductase family.</text>
</comment>
<dbReference type="Gene3D" id="1.10.3270.10">
    <property type="entry name" value="HMGR, N-terminal domain"/>
    <property type="match status" value="1"/>
</dbReference>
<reference evidence="20" key="1">
    <citation type="journal article" date="2020" name="bioRxiv">
        <title>Genomic and phenotypic heterogeneity of clinical isolates of the human pathogens Aspergillus fumigatus, Aspergillus lentulus and Aspergillus fumigatiaffinis.</title>
        <authorList>
            <person name="dos Santos R.A.C."/>
            <person name="Steenwyk J.L."/>
            <person name="Rivero-Menendez O."/>
            <person name="Mead M.E."/>
            <person name="Silva L.P."/>
            <person name="Bastos R.W."/>
            <person name="Alastruey-Izquierdo A."/>
            <person name="Goldman G.H."/>
            <person name="Rokas A."/>
        </authorList>
    </citation>
    <scope>NUCLEOTIDE SEQUENCE</scope>
    <source>
        <strain evidence="20">CNM-CM8927</strain>
    </source>
</reference>
<dbReference type="EMBL" id="JAAAPU010000159">
    <property type="protein sequence ID" value="KAF4201050.1"/>
    <property type="molecule type" value="Genomic_DNA"/>
</dbReference>
<evidence type="ECO:0000256" key="18">
    <source>
        <dbReference type="SAM" id="MobiDB-lite"/>
    </source>
</evidence>
<keyword evidence="9 17" id="KW-0560">Oxidoreductase</keyword>
<dbReference type="FunFam" id="3.30.70.420:FF:000001">
    <property type="entry name" value="3-hydroxy-3-methylglutaryl coenzyme A reductase"/>
    <property type="match status" value="1"/>
</dbReference>
<feature type="region of interest" description="Disordered" evidence="18">
    <location>
        <begin position="547"/>
        <end position="580"/>
    </location>
</feature>
<comment type="catalytic activity">
    <reaction evidence="15">
        <text>(R)-mevalonate + 2 NADP(+) + CoA = (3S)-3-hydroxy-3-methylglutaryl-CoA + 2 NADPH + 2 H(+)</text>
        <dbReference type="Rhea" id="RHEA:15989"/>
        <dbReference type="ChEBI" id="CHEBI:15378"/>
        <dbReference type="ChEBI" id="CHEBI:36464"/>
        <dbReference type="ChEBI" id="CHEBI:43074"/>
        <dbReference type="ChEBI" id="CHEBI:57287"/>
        <dbReference type="ChEBI" id="CHEBI:57783"/>
        <dbReference type="ChEBI" id="CHEBI:58349"/>
        <dbReference type="EC" id="1.1.1.34"/>
    </reaction>
    <physiologicalReaction direction="right-to-left" evidence="15">
        <dbReference type="Rhea" id="RHEA:15991"/>
    </physiologicalReaction>
</comment>
<dbReference type="EC" id="1.1.1.34" evidence="17"/>
<dbReference type="InterPro" id="IPR053958">
    <property type="entry name" value="HMGCR/SNAP/NPC1-like_SSD"/>
</dbReference>
<proteinExistence type="inferred from homology"/>
<evidence type="ECO:0000256" key="6">
    <source>
        <dbReference type="ARBA" id="ARBA00022857"/>
    </source>
</evidence>
<keyword evidence="14" id="KW-0753">Steroid metabolism</keyword>
<feature type="compositionally biased region" description="Polar residues" evidence="18">
    <location>
        <begin position="548"/>
        <end position="565"/>
    </location>
</feature>
<dbReference type="InterPro" id="IPR009029">
    <property type="entry name" value="HMG_CoA_Rdtase_sub-bd_dom_sf"/>
</dbReference>
<dbReference type="SUPFAM" id="SSF56112">
    <property type="entry name" value="Protein kinase-like (PK-like)"/>
    <property type="match status" value="1"/>
</dbReference>
<dbReference type="Pfam" id="PF01636">
    <property type="entry name" value="APH"/>
    <property type="match status" value="1"/>
</dbReference>
<evidence type="ECO:0000256" key="3">
    <source>
        <dbReference type="ARBA" id="ARBA00022516"/>
    </source>
</evidence>
<dbReference type="GO" id="GO:0005778">
    <property type="term" value="C:peroxisomal membrane"/>
    <property type="evidence" value="ECO:0007669"/>
    <property type="project" value="TreeGrafter"/>
</dbReference>
<organism evidence="20 21">
    <name type="scientific">Aspergillus lentulus</name>
    <dbReference type="NCBI Taxonomy" id="293939"/>
    <lineage>
        <taxon>Eukaryota</taxon>
        <taxon>Fungi</taxon>
        <taxon>Dikarya</taxon>
        <taxon>Ascomycota</taxon>
        <taxon>Pezizomycotina</taxon>
        <taxon>Eurotiomycetes</taxon>
        <taxon>Eurotiomycetidae</taxon>
        <taxon>Eurotiales</taxon>
        <taxon>Aspergillaceae</taxon>
        <taxon>Aspergillus</taxon>
        <taxon>Aspergillus subgen. Fumigati</taxon>
    </lineage>
</organism>
<accession>A0AAN5YHY2</accession>
<feature type="transmembrane region" description="Helical" evidence="17">
    <location>
        <begin position="234"/>
        <end position="256"/>
    </location>
</feature>
<feature type="transmembrane region" description="Helical" evidence="17">
    <location>
        <begin position="399"/>
        <end position="418"/>
    </location>
</feature>
<dbReference type="Proteomes" id="UP000649114">
    <property type="component" value="Unassembled WGS sequence"/>
</dbReference>
<dbReference type="InterPro" id="IPR000731">
    <property type="entry name" value="SSD"/>
</dbReference>
<dbReference type="InterPro" id="IPR023074">
    <property type="entry name" value="HMG_CoA_Rdtase_cat_sf"/>
</dbReference>
<dbReference type="GO" id="GO:0006696">
    <property type="term" value="P:ergosterol biosynthetic process"/>
    <property type="evidence" value="ECO:0007669"/>
    <property type="project" value="TreeGrafter"/>
</dbReference>
<keyword evidence="12 17" id="KW-0472">Membrane</keyword>
<keyword evidence="7" id="KW-0752">Steroid biosynthesis</keyword>
<feature type="domain" description="SSD" evidence="19">
    <location>
        <begin position="181"/>
        <end position="351"/>
    </location>
</feature>
<dbReference type="Pfam" id="PF13323">
    <property type="entry name" value="HPIH"/>
    <property type="match status" value="1"/>
</dbReference>
<feature type="transmembrane region" description="Helical" evidence="17">
    <location>
        <begin position="210"/>
        <end position="228"/>
    </location>
</feature>
<comment type="caution">
    <text evidence="20">The sequence shown here is derived from an EMBL/GenBank/DDBJ whole genome shotgun (WGS) entry which is preliminary data.</text>
</comment>
<dbReference type="FunFam" id="3.90.770.10:FF:000001">
    <property type="entry name" value="3-hydroxy-3-methylglutaryl coenzyme A reductase"/>
    <property type="match status" value="1"/>
</dbReference>
<evidence type="ECO:0000256" key="17">
    <source>
        <dbReference type="RuleBase" id="RU361219"/>
    </source>
</evidence>
<evidence type="ECO:0000256" key="5">
    <source>
        <dbReference type="ARBA" id="ARBA00022824"/>
    </source>
</evidence>
<dbReference type="GO" id="GO:0015936">
    <property type="term" value="P:coenzyme A metabolic process"/>
    <property type="evidence" value="ECO:0007669"/>
    <property type="project" value="InterPro"/>
</dbReference>
<evidence type="ECO:0000256" key="2">
    <source>
        <dbReference type="ARBA" id="ARBA00007661"/>
    </source>
</evidence>
<dbReference type="SUPFAM" id="SSF56542">
    <property type="entry name" value="Substrate-binding domain of HMG-CoA reductase"/>
    <property type="match status" value="1"/>
</dbReference>
<keyword evidence="13" id="KW-1207">Sterol metabolism</keyword>
<evidence type="ECO:0000256" key="14">
    <source>
        <dbReference type="ARBA" id="ARBA00023221"/>
    </source>
</evidence>
<dbReference type="PROSITE" id="PS00066">
    <property type="entry name" value="HMG_COA_REDUCTASE_1"/>
    <property type="match status" value="1"/>
</dbReference>
<evidence type="ECO:0000256" key="15">
    <source>
        <dbReference type="ARBA" id="ARBA00049909"/>
    </source>
</evidence>
<dbReference type="PANTHER" id="PTHR10572">
    <property type="entry name" value="3-HYDROXY-3-METHYLGLUTARYL-COENZYME A REDUCTASE"/>
    <property type="match status" value="1"/>
</dbReference>
<dbReference type="PRINTS" id="PR00071">
    <property type="entry name" value="HMGCOARDTASE"/>
</dbReference>
<evidence type="ECO:0000256" key="8">
    <source>
        <dbReference type="ARBA" id="ARBA00022989"/>
    </source>
</evidence>
<dbReference type="CDD" id="cd00643">
    <property type="entry name" value="HMG-CoA_reductase_classI"/>
    <property type="match status" value="1"/>
</dbReference>
<evidence type="ECO:0000256" key="7">
    <source>
        <dbReference type="ARBA" id="ARBA00022955"/>
    </source>
</evidence>
<comment type="pathway">
    <text evidence="17">Metabolic intermediate biosynthesis; (R)-mevalonate biosynthesis; (R)-mevalonate from acetyl-CoA: step 3/3.</text>
</comment>
<dbReference type="Gene3D" id="3.30.70.420">
    <property type="entry name" value="Hydroxymethylglutaryl-CoA reductase, class I/II, NAD/NADP-binding domain"/>
    <property type="match status" value="1"/>
</dbReference>
<keyword evidence="5 17" id="KW-0256">Endoplasmic reticulum</keyword>
<dbReference type="Pfam" id="PF00368">
    <property type="entry name" value="HMG-CoA_red"/>
    <property type="match status" value="1"/>
</dbReference>
<keyword evidence="4 17" id="KW-0812">Transmembrane</keyword>
<evidence type="ECO:0000256" key="9">
    <source>
        <dbReference type="ARBA" id="ARBA00023002"/>
    </source>
</evidence>
<evidence type="ECO:0000256" key="13">
    <source>
        <dbReference type="ARBA" id="ARBA00023166"/>
    </source>
</evidence>
<dbReference type="GO" id="GO:0008299">
    <property type="term" value="P:isoprenoid biosynthetic process"/>
    <property type="evidence" value="ECO:0007669"/>
    <property type="project" value="InterPro"/>
</dbReference>
<dbReference type="InterPro" id="IPR002575">
    <property type="entry name" value="Aminoglycoside_PTrfase"/>
</dbReference>
<dbReference type="InterPro" id="IPR009023">
    <property type="entry name" value="HMG_CoA_Rdtase_NAD(P)-bd_sf"/>
</dbReference>
<feature type="transmembrane region" description="Helical" evidence="17">
    <location>
        <begin position="304"/>
        <end position="323"/>
    </location>
</feature>
<dbReference type="InterPro" id="IPR002202">
    <property type="entry name" value="HMG_CoA_Rdtase"/>
</dbReference>
<sequence>MTYTSLLEGSLHNVNLTRPSESHLNQLDVTDFLQGSRSLRLGEATAWRWETKDVSMSDQEVASHLALITLVFPTSESNPGISAVQESIFSDLTAAQPVSRTPSVLSSVLSETSIALSVPYDYLEEVLCKTQNFAKSQGEHSGQIWTLKTAGKGNSGPKLRLWLIDFLASFVDLIKHAQIVDIVIMLLAYLAMYLTFLSLFMSMRRLGSRFWLASSVLLSGFFSLFFGLKDTASSGVPTSMIILSECLPILVVIVGFEKPIRLTRAVLHAATEAHVPAKPMARRSIPEAIEVAIKREGGRIVRDYAIEIAILAAGAASRVQGALPQFCFLAAWILLFDSLLLFTFYVGVLCVELEVTRIRKHVKPHRSLEDDGMATGNQEFNSRIFGCKVKAANVSRCKFLMVGAFVLFNVLQLSSLSYGNVRVFNWVPYLSRPSDILMPAPINPYRVARNGLDDISVVARASNIETRVTVLPPIKYVLQSQSEPCGNNYAGPLCDTLRGRSLGGVLAWLEDPGISKWVIAVLFLSMVLNSYLMKAARRNLREREVIPDSSSAIVSQSNGSSNESGKTMPGPSELTDTPKSERVDAMLQKGRESLLEDEEIVNLCLRGKIPGHALEKMMERHPRMSRLEAFTRAVKIRRAVVSRTQSTRDVASDLEYSKAPFENYDYTLVHGACCENVIGYLPLPVGVAGPLVIDGQNYFIPMATTEGVLVASASRGCKAINAGGGAVTVINADGMTRGPCLAFPSLSRAAEAKQWIDSDEGKKVLTTAFNSTSRFARLQGLKSAQAGTYLYVRFKSTTGDAMGMNMISKGVEKALEVMKEHGFSDMVTISVTGNYCVDKKSAAINWIDGRGKSVVAEALIPGDAVRSILKTDVDALVELNTAKNLVGSAMAGSIGGFNAHASNLVAAVFLATGQDPAQNVESSSCITIMKNVNDNLHISVSMPCIEVGTIGGGTILEPQAAMLDLLGVRGAHATNPGDNARQLARIVAATVLAGELSTYNETLRLAERQQFFNIALLNRIAAASIGRPDQDVTCIRKLAEGGSTVPLKLLFETVATMDFVRLHGVPVPRILTYSATDQNPVGSEYIIMEKAAGNELGDLWYTMAERQRLKMIFEIVKIEALLFSIQLPGYGSIYYEHDLPPSMRRIGLQQAGGNGKFCVGPDAHYKWWQKGRPSLSTGDHEPPGLFKVARPFSPEKECFLSRPILRHADLQPNNILVSVPFEVVSLIDWQHCSILPLFLQAGPPKYFQNYGDAVSEDLIKPQLPSDFDQLGENEQEAARINFQQRQLHYYYFAATAKFNDDHFSACTEDDVVLKQQLFQHAGDPWEGDSATLKADLIRAVQNWERLYASTDSACPLHYFPEEIDECLRLEEEQRLADHYMEKSRDCLGVSGDGWVPTERYGEAKKMSEKFKAEAILLADSEEVAAQIQRHWPFDEHDEDD</sequence>
<feature type="transmembrane region" description="Helical" evidence="17">
    <location>
        <begin position="329"/>
        <end position="351"/>
    </location>
</feature>
<keyword evidence="3" id="KW-0444">Lipid biosynthesis</keyword>